<dbReference type="EMBL" id="JAPZBR010000005">
    <property type="protein sequence ID" value="KAJ5353674.1"/>
    <property type="molecule type" value="Genomic_DNA"/>
</dbReference>
<reference evidence="3" key="2">
    <citation type="journal article" date="2023" name="IMA Fungus">
        <title>Comparative genomic study of the Penicillium genus elucidates a diverse pangenome and 15 lateral gene transfer events.</title>
        <authorList>
            <person name="Petersen C."/>
            <person name="Sorensen T."/>
            <person name="Nielsen M.R."/>
            <person name="Sondergaard T.E."/>
            <person name="Sorensen J.L."/>
            <person name="Fitzpatrick D.A."/>
            <person name="Frisvad J.C."/>
            <person name="Nielsen K.L."/>
        </authorList>
    </citation>
    <scope>NUCLEOTIDE SEQUENCE</scope>
    <source>
        <strain evidence="3">IBT 35675</strain>
    </source>
</reference>
<organism evidence="3 4">
    <name type="scientific">Penicillium brevicompactum</name>
    <dbReference type="NCBI Taxonomy" id="5074"/>
    <lineage>
        <taxon>Eukaryota</taxon>
        <taxon>Fungi</taxon>
        <taxon>Dikarya</taxon>
        <taxon>Ascomycota</taxon>
        <taxon>Pezizomycotina</taxon>
        <taxon>Eurotiomycetes</taxon>
        <taxon>Eurotiomycetidae</taxon>
        <taxon>Eurotiales</taxon>
        <taxon>Aspergillaceae</taxon>
        <taxon>Penicillium</taxon>
    </lineage>
</organism>
<dbReference type="InterPro" id="IPR052471">
    <property type="entry name" value="PBI_I9"/>
</dbReference>
<protein>
    <submittedName>
        <fullName evidence="3">Proteinase inhibitor propeptide</fullName>
    </submittedName>
</protein>
<proteinExistence type="inferred from homology"/>
<accession>A0A9W9R7L7</accession>
<dbReference type="Gene3D" id="3.30.70.80">
    <property type="entry name" value="Peptidase S8 propeptide/proteinase inhibitor I9"/>
    <property type="match status" value="1"/>
</dbReference>
<gene>
    <name evidence="3" type="ORF">N7541_006238</name>
</gene>
<reference evidence="3" key="1">
    <citation type="submission" date="2022-12" db="EMBL/GenBank/DDBJ databases">
        <authorList>
            <person name="Petersen C."/>
        </authorList>
    </citation>
    <scope>NUCLEOTIDE SEQUENCE</scope>
    <source>
        <strain evidence="3">IBT 35675</strain>
    </source>
</reference>
<dbReference type="GO" id="GO:0042144">
    <property type="term" value="P:vacuole fusion, non-autophagic"/>
    <property type="evidence" value="ECO:0007669"/>
    <property type="project" value="TreeGrafter"/>
</dbReference>
<dbReference type="SUPFAM" id="SSF54897">
    <property type="entry name" value="Protease propeptides/inhibitors"/>
    <property type="match status" value="1"/>
</dbReference>
<name>A0A9W9R7L7_PENBR</name>
<dbReference type="InterPro" id="IPR037045">
    <property type="entry name" value="S8pro/Inhibitor_I9_sf"/>
</dbReference>
<feature type="signal peptide" evidence="2">
    <location>
        <begin position="1"/>
        <end position="15"/>
    </location>
</feature>
<dbReference type="PANTHER" id="PTHR28288">
    <property type="entry name" value="PROTEASE B INHIBITOR 2"/>
    <property type="match status" value="1"/>
</dbReference>
<keyword evidence="2" id="KW-0732">Signal</keyword>
<evidence type="ECO:0000256" key="1">
    <source>
        <dbReference type="ARBA" id="ARBA00038069"/>
    </source>
</evidence>
<sequence length="121" mass="13002">MKTFIALMALPLALAASLKSVVITFPKGTPDSVITQAKHSLVASGGVITHEYSKFPLPSPMNIGHWTLDTYNMWSLINSSGFAAEAPDSALQTLSTQDAKYQPEIEEDKIVNANGEYAAAF</sequence>
<evidence type="ECO:0000313" key="3">
    <source>
        <dbReference type="EMBL" id="KAJ5353674.1"/>
    </source>
</evidence>
<comment type="caution">
    <text evidence="3">The sequence shown here is derived from an EMBL/GenBank/DDBJ whole genome shotgun (WGS) entry which is preliminary data.</text>
</comment>
<comment type="similarity">
    <text evidence="1">Belongs to the protease inhibitor I9 family.</text>
</comment>
<dbReference type="GO" id="GO:0004866">
    <property type="term" value="F:endopeptidase inhibitor activity"/>
    <property type="evidence" value="ECO:0007669"/>
    <property type="project" value="TreeGrafter"/>
</dbReference>
<dbReference type="Proteomes" id="UP001148299">
    <property type="component" value="Unassembled WGS sequence"/>
</dbReference>
<evidence type="ECO:0000256" key="2">
    <source>
        <dbReference type="SAM" id="SignalP"/>
    </source>
</evidence>
<feature type="chain" id="PRO_5040894515" evidence="2">
    <location>
        <begin position="16"/>
        <end position="121"/>
    </location>
</feature>
<keyword evidence="4" id="KW-1185">Reference proteome</keyword>
<evidence type="ECO:0000313" key="4">
    <source>
        <dbReference type="Proteomes" id="UP001148299"/>
    </source>
</evidence>
<dbReference type="AlphaFoldDB" id="A0A9W9R7L7"/>
<dbReference type="PANTHER" id="PTHR28288:SF1">
    <property type="entry name" value="INHIBITOR I9 DOMAIN-CONTAINING PROTEIN"/>
    <property type="match status" value="1"/>
</dbReference>